<evidence type="ECO:0000259" key="5">
    <source>
        <dbReference type="Pfam" id="PF24652"/>
    </source>
</evidence>
<dbReference type="PANTHER" id="PTHR46436">
    <property type="entry name" value="CENTROSOMAL PROTEIN OF 76 KDA"/>
    <property type="match status" value="1"/>
</dbReference>
<dbReference type="Proteomes" id="UP000308267">
    <property type="component" value="Unassembled WGS sequence"/>
</dbReference>
<dbReference type="EMBL" id="SJOL01000802">
    <property type="protein sequence ID" value="TGZ75344.1"/>
    <property type="molecule type" value="Genomic_DNA"/>
</dbReference>
<evidence type="ECO:0000313" key="7">
    <source>
        <dbReference type="EMBL" id="TGZ75344.1"/>
    </source>
</evidence>
<feature type="region of interest" description="Disordered" evidence="3">
    <location>
        <begin position="275"/>
        <end position="294"/>
    </location>
</feature>
<dbReference type="InterPro" id="IPR028926">
    <property type="entry name" value="CEP76-C2"/>
</dbReference>
<keyword evidence="8" id="KW-1185">Reference proteome</keyword>
<dbReference type="InterPro" id="IPR056290">
    <property type="entry name" value="CEPT76/DRC7_peptidase-like_dom"/>
</dbReference>
<dbReference type="Pfam" id="PF24652">
    <property type="entry name" value="CEP76_C"/>
    <property type="match status" value="1"/>
</dbReference>
<evidence type="ECO:0000259" key="6">
    <source>
        <dbReference type="Pfam" id="PF24656"/>
    </source>
</evidence>
<dbReference type="STRING" id="147828.A0A4V3SH89"/>
<keyword evidence="2" id="KW-0963">Cytoplasm</keyword>
<dbReference type="InterPro" id="IPR052299">
    <property type="entry name" value="CEP76"/>
</dbReference>
<dbReference type="OrthoDB" id="5527234at2759"/>
<feature type="domain" description="CEP76/DRC7 peptidase-like" evidence="6">
    <location>
        <begin position="397"/>
        <end position="537"/>
    </location>
</feature>
<dbReference type="Pfam" id="PF15627">
    <property type="entry name" value="CEP76-C2"/>
    <property type="match status" value="1"/>
</dbReference>
<dbReference type="GO" id="GO:0005813">
    <property type="term" value="C:centrosome"/>
    <property type="evidence" value="ECO:0007669"/>
    <property type="project" value="UniProtKB-SubCell"/>
</dbReference>
<evidence type="ECO:0000313" key="8">
    <source>
        <dbReference type="Proteomes" id="UP000308267"/>
    </source>
</evidence>
<evidence type="ECO:0000256" key="2">
    <source>
        <dbReference type="ARBA" id="ARBA00022490"/>
    </source>
</evidence>
<sequence>MDLRQDMLWRSLINQVIADEENAKKINKVLNCISNAGRNSASKEKALEVLRSEGIIDSILHMVLPSIPSAREVNSPESEPIRSGKTSFLNGICDLEQKPPFTVGLVVEIFRGTAFIEHIGNYRDYILEEKGQMKSAVIIYLACGRHRDCSKPVPFTSEVNFREEFCFPLMTDTEDNRPTGPQQILLANSTSVHHLHIVVVSKEFHTGRTNLVASTVLDWRRHLFHGTNSIQTPEQQPWTASFPLELKSVDPDSKMTAGILDLRLSIIWNLPDTTNRPSNIQPSPTKEPKWTPPPPLPPQVVDVQFALESARASQREQTFTLYVRQWWQELTHIREGLISRRLIKLFAVDENSTNQFVCKFVRPLNAQRFVRTPTEAARFVSTIPCEPCRGVGGGPREQWCSTLAFLARNRGDVADHANLLCSLLLGFGLDAYVMIGTRRFCESGTDDADLNASTLAKSYIWVAVFHVDSSVVLFWDAVSGRRHVQALDSSRGDRKASSYKTVDCLYNHNSFYANIQPSNELVSCSLRISDSSHWHPLPSDMISSVTTYSNLVPETLRGPITNTTELSDRIVRELRTLATNWRMARLHQEPPNTWVWDEELCRLMSPVLAGFEADHLLACMALEAEVFSSTTCQLEARLNMAAIHNYVPEGYTFKAYPIQVLHTNPKRILQTSVRSRLCRDILTCHGIDVRLGLCVQVYSYAEESTATWVMFACIYKSAI</sequence>
<evidence type="ECO:0000256" key="1">
    <source>
        <dbReference type="ARBA" id="ARBA00004300"/>
    </source>
</evidence>
<dbReference type="AlphaFoldDB" id="A0A4V3SH89"/>
<gene>
    <name evidence="7" type="ORF">CRM22_000445</name>
</gene>
<proteinExistence type="predicted"/>
<dbReference type="Pfam" id="PF24656">
    <property type="entry name" value="CEPT76_peptidase"/>
    <property type="match status" value="1"/>
</dbReference>
<dbReference type="PANTHER" id="PTHR46436:SF1">
    <property type="entry name" value="CENTROSOMAL PROTEIN OF 76 KDA"/>
    <property type="match status" value="1"/>
</dbReference>
<feature type="domain" description="Centrosomal protein of 76 kDa C-terminal" evidence="5">
    <location>
        <begin position="595"/>
        <end position="716"/>
    </location>
</feature>
<comment type="caution">
    <text evidence="7">The sequence shown here is derived from an EMBL/GenBank/DDBJ whole genome shotgun (WGS) entry which is preliminary data.</text>
</comment>
<protein>
    <submittedName>
        <fullName evidence="7">Uncharacterized protein</fullName>
    </submittedName>
</protein>
<feature type="domain" description="CEP76 C2" evidence="4">
    <location>
        <begin position="104"/>
        <end position="267"/>
    </location>
</feature>
<organism evidence="7 8">
    <name type="scientific">Opisthorchis felineus</name>
    <dbReference type="NCBI Taxonomy" id="147828"/>
    <lineage>
        <taxon>Eukaryota</taxon>
        <taxon>Metazoa</taxon>
        <taxon>Spiralia</taxon>
        <taxon>Lophotrochozoa</taxon>
        <taxon>Platyhelminthes</taxon>
        <taxon>Trematoda</taxon>
        <taxon>Digenea</taxon>
        <taxon>Opisthorchiida</taxon>
        <taxon>Opisthorchiata</taxon>
        <taxon>Opisthorchiidae</taxon>
        <taxon>Opisthorchis</taxon>
    </lineage>
</organism>
<name>A0A4V3SH89_OPIFE</name>
<evidence type="ECO:0000259" key="4">
    <source>
        <dbReference type="Pfam" id="PF15627"/>
    </source>
</evidence>
<dbReference type="InterPro" id="IPR056288">
    <property type="entry name" value="CEP76_C"/>
</dbReference>
<reference evidence="7 8" key="1">
    <citation type="journal article" date="2019" name="BMC Genomics">
        <title>New insights from Opisthorchis felineus genome: update on genomics of the epidemiologically important liver flukes.</title>
        <authorList>
            <person name="Ershov N.I."/>
            <person name="Mordvinov V.A."/>
            <person name="Prokhortchouk E.B."/>
            <person name="Pakharukova M.Y."/>
            <person name="Gunbin K.V."/>
            <person name="Ustyantsev K."/>
            <person name="Genaev M.A."/>
            <person name="Blinov A.G."/>
            <person name="Mazur A."/>
            <person name="Boulygina E."/>
            <person name="Tsygankova S."/>
            <person name="Khrameeva E."/>
            <person name="Chekanov N."/>
            <person name="Fan G."/>
            <person name="Xiao A."/>
            <person name="Zhang H."/>
            <person name="Xu X."/>
            <person name="Yang H."/>
            <person name="Solovyev V."/>
            <person name="Lee S.M."/>
            <person name="Liu X."/>
            <person name="Afonnikov D.A."/>
            <person name="Skryabin K.G."/>
        </authorList>
    </citation>
    <scope>NUCLEOTIDE SEQUENCE [LARGE SCALE GENOMIC DNA]</scope>
    <source>
        <strain evidence="7">AK-0245</strain>
        <tissue evidence="7">Whole organism</tissue>
    </source>
</reference>
<evidence type="ECO:0000256" key="3">
    <source>
        <dbReference type="SAM" id="MobiDB-lite"/>
    </source>
</evidence>
<comment type="subcellular location">
    <subcellularLocation>
        <location evidence="1">Cytoplasm</location>
        <location evidence="1">Cytoskeleton</location>
        <location evidence="1">Microtubule organizing center</location>
        <location evidence="1">Centrosome</location>
    </subcellularLocation>
</comment>
<accession>A0A4V3SH89</accession>